<gene>
    <name evidence="2" type="ORF">YASMINEVIRUS_1222</name>
</gene>
<feature type="compositionally biased region" description="Polar residues" evidence="1">
    <location>
        <begin position="131"/>
        <end position="145"/>
    </location>
</feature>
<reference evidence="2 3" key="1">
    <citation type="submission" date="2018-10" db="EMBL/GenBank/DDBJ databases">
        <authorList>
            <consortium name="IHU Genomes"/>
        </authorList>
    </citation>
    <scope>NUCLEOTIDE SEQUENCE [LARGE SCALE GENOMIC DNA]</scope>
    <source>
        <strain evidence="2 3">A1</strain>
    </source>
</reference>
<keyword evidence="3" id="KW-1185">Reference proteome</keyword>
<accession>A0A5K0UAQ5</accession>
<comment type="caution">
    <text evidence="2">The sequence shown here is derived from an EMBL/GenBank/DDBJ whole genome shotgun (WGS) entry which is preliminary data.</text>
</comment>
<feature type="region of interest" description="Disordered" evidence="1">
    <location>
        <begin position="127"/>
        <end position="154"/>
    </location>
</feature>
<evidence type="ECO:0000313" key="2">
    <source>
        <dbReference type="EMBL" id="VBB18691.1"/>
    </source>
</evidence>
<dbReference type="EMBL" id="UPSH01000001">
    <property type="protein sequence ID" value="VBB18691.1"/>
    <property type="molecule type" value="Genomic_DNA"/>
</dbReference>
<name>A0A5K0UAQ5_9VIRU</name>
<proteinExistence type="predicted"/>
<evidence type="ECO:0000313" key="3">
    <source>
        <dbReference type="Proteomes" id="UP000594342"/>
    </source>
</evidence>
<protein>
    <submittedName>
        <fullName evidence="2">Uncharacterized protein</fullName>
    </submittedName>
</protein>
<dbReference type="Proteomes" id="UP000594342">
    <property type="component" value="Unassembled WGS sequence"/>
</dbReference>
<evidence type="ECO:0000256" key="1">
    <source>
        <dbReference type="SAM" id="MobiDB-lite"/>
    </source>
</evidence>
<sequence length="195" mass="20977">MPSKFTRGDKIVSIPRNEVVEVLDDLGDGKYTVIDGEGSQRMIYDNFWELETSPLVLHPGDRVRHKKTLIVGTIVGPAVDYGERDDGLLTAGTMPTPEPLYFIETSGDSDYIASSTGAKIVDARSVDRPNEQTTFSASSSASGNTDGLAKKKKPKTQINIDETVKMIGGSGKAAKVPFKLVRNSTKNGTGSIVID</sequence>
<organism evidence="2 3">
    <name type="scientific">Yasminevirus sp. GU-2018</name>
    <dbReference type="NCBI Taxonomy" id="2420051"/>
    <lineage>
        <taxon>Viruses</taxon>
        <taxon>Varidnaviria</taxon>
        <taxon>Bamfordvirae</taxon>
        <taxon>Nucleocytoviricota</taxon>
        <taxon>Megaviricetes</taxon>
        <taxon>Imitervirales</taxon>
        <taxon>Mimiviridae</taxon>
        <taxon>Klosneuvirinae</taxon>
        <taxon>Yasminevirus</taxon>
        <taxon>Yasminevirus saudimassiliense</taxon>
    </lineage>
</organism>